<dbReference type="InterPro" id="IPR010310">
    <property type="entry name" value="T7SS_ESAT-6-like"/>
</dbReference>
<dbReference type="RefSeq" id="WP_141918864.1">
    <property type="nucleotide sequence ID" value="NZ_BAAAYS010000015.1"/>
</dbReference>
<accession>A0A543HH12</accession>
<dbReference type="NCBIfam" id="TIGR03930">
    <property type="entry name" value="WXG100_ESAT6"/>
    <property type="match status" value="1"/>
</dbReference>
<dbReference type="Proteomes" id="UP000318331">
    <property type="component" value="Unassembled WGS sequence"/>
</dbReference>
<evidence type="ECO:0000313" key="4">
    <source>
        <dbReference type="Proteomes" id="UP000318331"/>
    </source>
</evidence>
<comment type="similarity">
    <text evidence="1">Belongs to the WXG100 family.</text>
</comment>
<dbReference type="Gene3D" id="1.10.287.1060">
    <property type="entry name" value="ESAT-6-like"/>
    <property type="match status" value="1"/>
</dbReference>
<feature type="compositionally biased region" description="Basic and acidic residues" evidence="2">
    <location>
        <begin position="80"/>
        <end position="93"/>
    </location>
</feature>
<dbReference type="SUPFAM" id="SSF140453">
    <property type="entry name" value="EsxAB dimer-like"/>
    <property type="match status" value="1"/>
</dbReference>
<sequence length="105" mass="11313">MAGVISAEEGALRRGAQAVGEAKAGIDQQTKNVRNEIEQVRGFWRGSAAGSFTTLMTSWDEQARKLNETLVTLEAALSGTEKDQARTEEEHRSTISGLNSMMNGA</sequence>
<evidence type="ECO:0000313" key="3">
    <source>
        <dbReference type="EMBL" id="TQM57616.1"/>
    </source>
</evidence>
<comment type="caution">
    <text evidence="3">The sequence shown here is derived from an EMBL/GenBank/DDBJ whole genome shotgun (WGS) entry which is preliminary data.</text>
</comment>
<dbReference type="Pfam" id="PF06013">
    <property type="entry name" value="WXG100"/>
    <property type="match status" value="1"/>
</dbReference>
<organism evidence="3 4">
    <name type="scientific">Klugiella xanthotipulae</name>
    <dbReference type="NCBI Taxonomy" id="244735"/>
    <lineage>
        <taxon>Bacteria</taxon>
        <taxon>Bacillati</taxon>
        <taxon>Actinomycetota</taxon>
        <taxon>Actinomycetes</taxon>
        <taxon>Micrococcales</taxon>
        <taxon>Microbacteriaceae</taxon>
        <taxon>Klugiella</taxon>
    </lineage>
</organism>
<dbReference type="EMBL" id="VFPN01000004">
    <property type="protein sequence ID" value="TQM57616.1"/>
    <property type="molecule type" value="Genomic_DNA"/>
</dbReference>
<evidence type="ECO:0000256" key="1">
    <source>
        <dbReference type="RuleBase" id="RU362001"/>
    </source>
</evidence>
<dbReference type="InterPro" id="IPR036689">
    <property type="entry name" value="ESAT-6-like_sf"/>
</dbReference>
<evidence type="ECO:0000256" key="2">
    <source>
        <dbReference type="SAM" id="MobiDB-lite"/>
    </source>
</evidence>
<dbReference type="OrthoDB" id="3253863at2"/>
<name>A0A543HH12_9MICO</name>
<feature type="region of interest" description="Disordered" evidence="2">
    <location>
        <begin position="79"/>
        <end position="105"/>
    </location>
</feature>
<dbReference type="AlphaFoldDB" id="A0A543HH12"/>
<keyword evidence="4" id="KW-1185">Reference proteome</keyword>
<proteinExistence type="inferred from homology"/>
<protein>
    <recommendedName>
        <fullName evidence="1">ESAT-6-like protein</fullName>
    </recommendedName>
</protein>
<reference evidence="3 4" key="1">
    <citation type="submission" date="2019-06" db="EMBL/GenBank/DDBJ databases">
        <title>Sequencing the genomes of 1000 actinobacteria strains.</title>
        <authorList>
            <person name="Klenk H.-P."/>
        </authorList>
    </citation>
    <scope>NUCLEOTIDE SEQUENCE [LARGE SCALE GENOMIC DNA]</scope>
    <source>
        <strain evidence="3 4">DSM 18031</strain>
    </source>
</reference>
<gene>
    <name evidence="3" type="ORF">FB466_2611</name>
</gene>
<feature type="compositionally biased region" description="Polar residues" evidence="2">
    <location>
        <begin position="94"/>
        <end position="105"/>
    </location>
</feature>